<dbReference type="RefSeq" id="WP_202765753.1">
    <property type="nucleotide sequence ID" value="NZ_JAESWA010000004.1"/>
</dbReference>
<evidence type="ECO:0000313" key="3">
    <source>
        <dbReference type="Proteomes" id="UP000623681"/>
    </source>
</evidence>
<dbReference type="Proteomes" id="UP000623681">
    <property type="component" value="Unassembled WGS sequence"/>
</dbReference>
<name>A0A937FCP4_9CLOT</name>
<reference evidence="2" key="1">
    <citation type="submission" date="2021-01" db="EMBL/GenBank/DDBJ databases">
        <title>Genome public.</title>
        <authorList>
            <person name="Liu C."/>
            <person name="Sun Q."/>
        </authorList>
    </citation>
    <scope>NUCLEOTIDE SEQUENCE</scope>
    <source>
        <strain evidence="2">YIM B02565</strain>
    </source>
</reference>
<proteinExistence type="predicted"/>
<sequence>MAINKVINSTTLSLEVQSGTDAAGAPVFRKKNFSGIKLTAAPENVLDVAQAIKGILNNPTRDLFLNETSKLSNN</sequence>
<keyword evidence="3" id="KW-1185">Reference proteome</keyword>
<organism evidence="2 3">
    <name type="scientific">Clostridium paridis</name>
    <dbReference type="NCBI Taxonomy" id="2803863"/>
    <lineage>
        <taxon>Bacteria</taxon>
        <taxon>Bacillati</taxon>
        <taxon>Bacillota</taxon>
        <taxon>Clostridia</taxon>
        <taxon>Eubacteriales</taxon>
        <taxon>Clostridiaceae</taxon>
        <taxon>Clostridium</taxon>
    </lineage>
</organism>
<feature type="domain" description="DUF1659" evidence="1">
    <location>
        <begin position="2"/>
        <end position="73"/>
    </location>
</feature>
<dbReference type="Pfam" id="PF07872">
    <property type="entry name" value="DUF1659"/>
    <property type="match status" value="1"/>
</dbReference>
<comment type="caution">
    <text evidence="2">The sequence shown here is derived from an EMBL/GenBank/DDBJ whole genome shotgun (WGS) entry which is preliminary data.</text>
</comment>
<evidence type="ECO:0000259" key="1">
    <source>
        <dbReference type="Pfam" id="PF07872"/>
    </source>
</evidence>
<accession>A0A937FCP4</accession>
<evidence type="ECO:0000313" key="2">
    <source>
        <dbReference type="EMBL" id="MBL4930370.1"/>
    </source>
</evidence>
<dbReference type="AlphaFoldDB" id="A0A937FCP4"/>
<dbReference type="InterPro" id="IPR012454">
    <property type="entry name" value="DUF1659"/>
</dbReference>
<gene>
    <name evidence="2" type="ORF">JK634_00900</name>
</gene>
<dbReference type="EMBL" id="JAESWA010000004">
    <property type="protein sequence ID" value="MBL4930370.1"/>
    <property type="molecule type" value="Genomic_DNA"/>
</dbReference>
<protein>
    <submittedName>
        <fullName evidence="2">DUF1659 domain-containing protein</fullName>
    </submittedName>
</protein>